<feature type="domain" description="Alpha-D-phosphohexomutase C-terminal" evidence="1">
    <location>
        <begin position="121"/>
        <end position="175"/>
    </location>
</feature>
<dbReference type="Proteomes" id="UP000218644">
    <property type="component" value="Unassembled WGS sequence"/>
</dbReference>
<sequence>MRRWARCWLRAGRAKPAHRQKKRAGCCCTCARPLRWRWARWWPGWRGATLLAPCPWAGSCSYCLRWCMSWVGQWPCNARPRNCCCMACASCGNGGALAGIHKPHIGPQKPSAPVQCSQRLAAELQALMGNALSAPAQVNAIDGLRVDWPDGFGLIRASNTTPVLALRFEGHMPDAPLGGAAH</sequence>
<name>A0A2A2APH5_9BURK</name>
<dbReference type="InterPro" id="IPR005843">
    <property type="entry name" value="A-D-PHexomutase_C"/>
</dbReference>
<protein>
    <recommendedName>
        <fullName evidence="1">Alpha-D-phosphohexomutase C-terminal domain-containing protein</fullName>
    </recommendedName>
</protein>
<accession>A0A2A2APH5</accession>
<dbReference type="SUPFAM" id="SSF55957">
    <property type="entry name" value="Phosphoglucomutase, C-terminal domain"/>
    <property type="match status" value="1"/>
</dbReference>
<evidence type="ECO:0000259" key="1">
    <source>
        <dbReference type="Pfam" id="PF00408"/>
    </source>
</evidence>
<comment type="caution">
    <text evidence="2">The sequence shown here is derived from an EMBL/GenBank/DDBJ whole genome shotgun (WGS) entry which is preliminary data.</text>
</comment>
<dbReference type="InterPro" id="IPR036900">
    <property type="entry name" value="A-D-PHexomutase_C_sf"/>
</dbReference>
<gene>
    <name evidence="2" type="ORF">CK623_09615</name>
</gene>
<evidence type="ECO:0000313" key="2">
    <source>
        <dbReference type="EMBL" id="PAT39604.1"/>
    </source>
</evidence>
<dbReference type="AlphaFoldDB" id="A0A2A2APH5"/>
<proteinExistence type="predicted"/>
<reference evidence="2 3" key="1">
    <citation type="submission" date="2017-08" db="EMBL/GenBank/DDBJ databases">
        <title>WGS of Clinical strains of the CDC Group NO-1 linked to zoonotic infections in humans.</title>
        <authorList>
            <person name="Bernier A.-M."/>
            <person name="Bernard K."/>
        </authorList>
    </citation>
    <scope>NUCLEOTIDE SEQUENCE [LARGE SCALE GENOMIC DNA]</scope>
    <source>
        <strain evidence="2 3">NML79-0751</strain>
    </source>
</reference>
<dbReference type="Gene3D" id="3.30.310.50">
    <property type="entry name" value="Alpha-D-phosphohexomutase, C-terminal domain"/>
    <property type="match status" value="1"/>
</dbReference>
<dbReference type="Pfam" id="PF00408">
    <property type="entry name" value="PGM_PMM_IV"/>
    <property type="match status" value="1"/>
</dbReference>
<organism evidence="2 3">
    <name type="scientific">Vandammella animalimorsus</name>
    <dbReference type="NCBI Taxonomy" id="2029117"/>
    <lineage>
        <taxon>Bacteria</taxon>
        <taxon>Pseudomonadati</taxon>
        <taxon>Pseudomonadota</taxon>
        <taxon>Betaproteobacteria</taxon>
        <taxon>Burkholderiales</taxon>
        <taxon>Comamonadaceae</taxon>
        <taxon>Vandammella</taxon>
    </lineage>
</organism>
<evidence type="ECO:0000313" key="3">
    <source>
        <dbReference type="Proteomes" id="UP000218644"/>
    </source>
</evidence>
<dbReference type="GO" id="GO:0016868">
    <property type="term" value="F:intramolecular phosphotransferase activity"/>
    <property type="evidence" value="ECO:0007669"/>
    <property type="project" value="InterPro"/>
</dbReference>
<dbReference type="EMBL" id="NSJD01000015">
    <property type="protein sequence ID" value="PAT39604.1"/>
    <property type="molecule type" value="Genomic_DNA"/>
</dbReference>